<sequence>MIGCESDIGNAGFLRPGAFLKHHFHLSLPAPQLEGSLNPWNRSRNWEVIFLLHFQSSWETYSPPEFLSTGIYLNAATSWRDYLERCLSIPVDQ</sequence>
<dbReference type="Proteomes" id="UP000327468">
    <property type="component" value="Chromosome 2"/>
</dbReference>
<organism evidence="1 2">
    <name type="scientific">Pangasianodon hypophthalmus</name>
    <name type="common">Striped catfish</name>
    <name type="synonym">Helicophagus hypophthalmus</name>
    <dbReference type="NCBI Taxonomy" id="310915"/>
    <lineage>
        <taxon>Eukaryota</taxon>
        <taxon>Metazoa</taxon>
        <taxon>Chordata</taxon>
        <taxon>Craniata</taxon>
        <taxon>Vertebrata</taxon>
        <taxon>Euteleostomi</taxon>
        <taxon>Actinopterygii</taxon>
        <taxon>Neopterygii</taxon>
        <taxon>Teleostei</taxon>
        <taxon>Ostariophysi</taxon>
        <taxon>Siluriformes</taxon>
        <taxon>Pangasiidae</taxon>
        <taxon>Pangasianodon</taxon>
    </lineage>
</organism>
<comment type="caution">
    <text evidence="1">The sequence shown here is derived from an EMBL/GenBank/DDBJ whole genome shotgun (WGS) entry which is preliminary data.</text>
</comment>
<dbReference type="AlphaFoldDB" id="A0A5N5PWE5"/>
<protein>
    <submittedName>
        <fullName evidence="1">Uncharacterized protein</fullName>
    </submittedName>
</protein>
<evidence type="ECO:0000313" key="2">
    <source>
        <dbReference type="Proteomes" id="UP000327468"/>
    </source>
</evidence>
<evidence type="ECO:0000313" key="1">
    <source>
        <dbReference type="EMBL" id="KAB5583910.1"/>
    </source>
</evidence>
<gene>
    <name evidence="1" type="ORF">PHYPO_G00101250</name>
</gene>
<name>A0A5N5PWE5_PANHP</name>
<dbReference type="EMBL" id="VFJC01000003">
    <property type="protein sequence ID" value="KAB5583910.1"/>
    <property type="molecule type" value="Genomic_DNA"/>
</dbReference>
<keyword evidence="2" id="KW-1185">Reference proteome</keyword>
<reference evidence="1 2" key="1">
    <citation type="submission" date="2019-06" db="EMBL/GenBank/DDBJ databases">
        <title>A chromosome-scale genome assembly of the striped catfish, Pangasianodon hypophthalmus.</title>
        <authorList>
            <person name="Wen M."/>
            <person name="Zahm M."/>
            <person name="Roques C."/>
            <person name="Cabau C."/>
            <person name="Klopp C."/>
            <person name="Donnadieu C."/>
            <person name="Jouanno E."/>
            <person name="Avarre J.-C."/>
            <person name="Campet M."/>
            <person name="Ha T.T.T."/>
            <person name="Dugue R."/>
            <person name="Lampietro C."/>
            <person name="Louis A."/>
            <person name="Herpin A."/>
            <person name="Echchiki A."/>
            <person name="Berthelot C."/>
            <person name="Parey E."/>
            <person name="Roest-Crollius H."/>
            <person name="Braasch I."/>
            <person name="Postlethwait J."/>
            <person name="Bobe J."/>
            <person name="Montfort J."/>
            <person name="Bouchez O."/>
            <person name="Begum T."/>
            <person name="Schartl M."/>
            <person name="Guiguen Y."/>
        </authorList>
    </citation>
    <scope>NUCLEOTIDE SEQUENCE [LARGE SCALE GENOMIC DNA]</scope>
    <source>
        <strain evidence="1 2">Indonesia</strain>
        <tissue evidence="1">Blood</tissue>
    </source>
</reference>
<proteinExistence type="predicted"/>
<accession>A0A5N5PWE5</accession>